<keyword evidence="3" id="KW-1185">Reference proteome</keyword>
<comment type="caution">
    <text evidence="2">The sequence shown here is derived from an EMBL/GenBank/DDBJ whole genome shotgun (WGS) entry which is preliminary data.</text>
</comment>
<evidence type="ECO:0000256" key="1">
    <source>
        <dbReference type="SAM" id="MobiDB-lite"/>
    </source>
</evidence>
<sequence>MVRPIISKSAEIKDRHQSKHWPGSSAGPNKTKLTGDEELDYEQMAVEDARREWEEAQREDAKDNIAPSSSTASTISTDGSSSSLDTTASSEAST</sequence>
<feature type="compositionally biased region" description="Basic and acidic residues" evidence="1">
    <location>
        <begin position="47"/>
        <end position="63"/>
    </location>
</feature>
<protein>
    <submittedName>
        <fullName evidence="2">Uncharacterized protein</fullName>
    </submittedName>
</protein>
<accession>A0A177TNY0</accession>
<feature type="region of interest" description="Disordered" evidence="1">
    <location>
        <begin position="1"/>
        <end position="94"/>
    </location>
</feature>
<reference evidence="2" key="2">
    <citation type="journal article" date="2019" name="IMA Fungus">
        <title>Genome sequencing and comparison of five Tilletia species to identify candidate genes for the detection of regulated species infecting wheat.</title>
        <authorList>
            <person name="Nguyen H.D.T."/>
            <person name="Sultana T."/>
            <person name="Kesanakurti P."/>
            <person name="Hambleton S."/>
        </authorList>
    </citation>
    <scope>NUCLEOTIDE SEQUENCE</scope>
    <source>
        <strain evidence="2">DAOMC 236416</strain>
    </source>
</reference>
<evidence type="ECO:0000313" key="3">
    <source>
        <dbReference type="Proteomes" id="UP000077521"/>
    </source>
</evidence>
<dbReference type="AlphaFoldDB" id="A0A177TNY0"/>
<dbReference type="EMBL" id="LWDF02000087">
    <property type="protein sequence ID" value="KAE8257993.1"/>
    <property type="molecule type" value="Genomic_DNA"/>
</dbReference>
<reference evidence="2" key="1">
    <citation type="submission" date="2016-04" db="EMBL/GenBank/DDBJ databases">
        <authorList>
            <person name="Nguyen H.D."/>
            <person name="Samba Siva P."/>
            <person name="Cullis J."/>
            <person name="Levesque C.A."/>
            <person name="Hambleton S."/>
        </authorList>
    </citation>
    <scope>NUCLEOTIDE SEQUENCE</scope>
    <source>
        <strain evidence="2">DAOMC 236416</strain>
    </source>
</reference>
<evidence type="ECO:0000313" key="2">
    <source>
        <dbReference type="EMBL" id="KAE8257993.1"/>
    </source>
</evidence>
<feature type="compositionally biased region" description="Low complexity" evidence="1">
    <location>
        <begin position="68"/>
        <end position="94"/>
    </location>
</feature>
<name>A0A177TNY0_9BASI</name>
<dbReference type="Proteomes" id="UP000077521">
    <property type="component" value="Unassembled WGS sequence"/>
</dbReference>
<gene>
    <name evidence="2" type="ORF">A4X13_0g1978</name>
</gene>
<proteinExistence type="predicted"/>
<organism evidence="2 3">
    <name type="scientific">Tilletia indica</name>
    <dbReference type="NCBI Taxonomy" id="43049"/>
    <lineage>
        <taxon>Eukaryota</taxon>
        <taxon>Fungi</taxon>
        <taxon>Dikarya</taxon>
        <taxon>Basidiomycota</taxon>
        <taxon>Ustilaginomycotina</taxon>
        <taxon>Exobasidiomycetes</taxon>
        <taxon>Tilletiales</taxon>
        <taxon>Tilletiaceae</taxon>
        <taxon>Tilletia</taxon>
    </lineage>
</organism>